<gene>
    <name evidence="4" type="ORF">ACFQZJ_13840</name>
</gene>
<keyword evidence="1" id="KW-0732">Signal</keyword>
<keyword evidence="5" id="KW-1185">Reference proteome</keyword>
<sequence>MLKKLLFGIFFLAVILLGYFIYDNYKDISFSEYQEIKAELPVHLSGKKFAGSESCIPCHPSIYETHVSTAHYKTSAIADSENILGSFNEKDAKINLAGSQVIMTQDEENSYQISQTYHGKVLKKSKINITIGSGVKGQSYLTFEEDSLYQLQASYFTLTDNWINSPGYPNYDFKRPVMDNCIKCHVTFAKNKVITGNSNVYDKSSFIYGVDCERCHGPSQDHVDYRVNNIKNMDFDPIVRAETLNRKQQMDACAQCHAGLRTVQIAENPFSFIIGDNLEEHSRNYNSGKPSTNLDVHGNQYGLLVSSPCFKESTDMSCITCHDPHKNQRSNTKHFNSKCLSCHTKPENLHEKTDTSNKTDYSNCIKCHMPESPSSIMRVKSSNEDKEESVNVRSHLIGIYVDSILQN</sequence>
<comment type="caution">
    <text evidence="4">The sequence shown here is derived from an EMBL/GenBank/DDBJ whole genome shotgun (WGS) entry which is preliminary data.</text>
</comment>
<evidence type="ECO:0000313" key="5">
    <source>
        <dbReference type="Proteomes" id="UP001597012"/>
    </source>
</evidence>
<feature type="transmembrane region" description="Helical" evidence="2">
    <location>
        <begin position="5"/>
        <end position="22"/>
    </location>
</feature>
<dbReference type="PANTHER" id="PTHR35038">
    <property type="entry name" value="DISSIMILATORY SULFITE REDUCTASE SIRA"/>
    <property type="match status" value="1"/>
</dbReference>
<accession>A0ABW3B6B6</accession>
<dbReference type="Gene3D" id="1.10.1130.10">
    <property type="entry name" value="Flavocytochrome C3, Chain A"/>
    <property type="match status" value="2"/>
</dbReference>
<keyword evidence="2" id="KW-1133">Transmembrane helix</keyword>
<proteinExistence type="predicted"/>
<evidence type="ECO:0000313" key="4">
    <source>
        <dbReference type="EMBL" id="MFD0798549.1"/>
    </source>
</evidence>
<evidence type="ECO:0000256" key="1">
    <source>
        <dbReference type="ARBA" id="ARBA00022729"/>
    </source>
</evidence>
<dbReference type="InterPro" id="IPR023155">
    <property type="entry name" value="Cyt_c-552/4"/>
</dbReference>
<dbReference type="SUPFAM" id="SSF48695">
    <property type="entry name" value="Multiheme cytochromes"/>
    <property type="match status" value="1"/>
</dbReference>
<name>A0ABW3B6B6_9FLAO</name>
<organism evidence="4 5">
    <name type="scientific">Maribacter chungangensis</name>
    <dbReference type="NCBI Taxonomy" id="1069117"/>
    <lineage>
        <taxon>Bacteria</taxon>
        <taxon>Pseudomonadati</taxon>
        <taxon>Bacteroidota</taxon>
        <taxon>Flavobacteriia</taxon>
        <taxon>Flavobacteriales</taxon>
        <taxon>Flavobacteriaceae</taxon>
        <taxon>Maribacter</taxon>
    </lineage>
</organism>
<feature type="domain" description="Cytochrome c-552/4" evidence="3">
    <location>
        <begin position="179"/>
        <end position="217"/>
    </location>
</feature>
<dbReference type="Proteomes" id="UP001597012">
    <property type="component" value="Unassembled WGS sequence"/>
</dbReference>
<dbReference type="InterPro" id="IPR036280">
    <property type="entry name" value="Multihaem_cyt_sf"/>
</dbReference>
<dbReference type="Pfam" id="PF13435">
    <property type="entry name" value="Cytochrome_C554"/>
    <property type="match status" value="1"/>
</dbReference>
<evidence type="ECO:0000256" key="2">
    <source>
        <dbReference type="SAM" id="Phobius"/>
    </source>
</evidence>
<dbReference type="PANTHER" id="PTHR35038:SF8">
    <property type="entry name" value="C-TYPE POLYHEME CYTOCHROME OMCC"/>
    <property type="match status" value="1"/>
</dbReference>
<evidence type="ECO:0000259" key="3">
    <source>
        <dbReference type="Pfam" id="PF13435"/>
    </source>
</evidence>
<dbReference type="RefSeq" id="WP_379935370.1">
    <property type="nucleotide sequence ID" value="NZ_JBHTHY010000012.1"/>
</dbReference>
<protein>
    <submittedName>
        <fullName evidence="4">Multiheme c-type cytochrome</fullName>
    </submittedName>
</protein>
<keyword evidence="2" id="KW-0472">Membrane</keyword>
<keyword evidence="2" id="KW-0812">Transmembrane</keyword>
<dbReference type="InterPro" id="IPR051829">
    <property type="entry name" value="Multiheme_Cytochr_ET"/>
</dbReference>
<reference evidence="5" key="1">
    <citation type="journal article" date="2019" name="Int. J. Syst. Evol. Microbiol.">
        <title>The Global Catalogue of Microorganisms (GCM) 10K type strain sequencing project: providing services to taxonomists for standard genome sequencing and annotation.</title>
        <authorList>
            <consortium name="The Broad Institute Genomics Platform"/>
            <consortium name="The Broad Institute Genome Sequencing Center for Infectious Disease"/>
            <person name="Wu L."/>
            <person name="Ma J."/>
        </authorList>
    </citation>
    <scope>NUCLEOTIDE SEQUENCE [LARGE SCALE GENOMIC DNA]</scope>
    <source>
        <strain evidence="5">CCUG 61948</strain>
    </source>
</reference>
<dbReference type="EMBL" id="JBHTHY010000012">
    <property type="protein sequence ID" value="MFD0798549.1"/>
    <property type="molecule type" value="Genomic_DNA"/>
</dbReference>